<protein>
    <submittedName>
        <fullName evidence="9">Resolvase</fullName>
    </submittedName>
</protein>
<dbReference type="Pfam" id="PF00239">
    <property type="entry name" value="Resolvase"/>
    <property type="match status" value="1"/>
</dbReference>
<keyword evidence="2" id="KW-0229">DNA integration</keyword>
<name>A0A657LWT1_9HYPH</name>
<dbReference type="OrthoDB" id="9800103at2"/>
<organism evidence="9 10">
    <name type="scientific">Pararhizobium antarcticum</name>
    <dbReference type="NCBI Taxonomy" id="1798805"/>
    <lineage>
        <taxon>Bacteria</taxon>
        <taxon>Pseudomonadati</taxon>
        <taxon>Pseudomonadota</taxon>
        <taxon>Alphaproteobacteria</taxon>
        <taxon>Hyphomicrobiales</taxon>
        <taxon>Rhizobiaceae</taxon>
        <taxon>Rhizobium/Agrobacterium group</taxon>
        <taxon>Pararhizobium</taxon>
    </lineage>
</organism>
<dbReference type="GO" id="GO:0003677">
    <property type="term" value="F:DNA binding"/>
    <property type="evidence" value="ECO:0007669"/>
    <property type="project" value="UniProtKB-KW"/>
</dbReference>
<dbReference type="PANTHER" id="PTHR30461:SF26">
    <property type="entry name" value="RESOLVASE HOMOLOG YNEB"/>
    <property type="match status" value="1"/>
</dbReference>
<feature type="active site" description="O-(5'-phospho-DNA)-serine intermediate" evidence="6 7">
    <location>
        <position position="10"/>
    </location>
</feature>
<feature type="domain" description="Resolvase/invertase-type recombinase catalytic" evidence="8">
    <location>
        <begin position="2"/>
        <end position="138"/>
    </location>
</feature>
<dbReference type="InterPro" id="IPR006118">
    <property type="entry name" value="Recombinase_CS"/>
</dbReference>
<dbReference type="PROSITE" id="PS51736">
    <property type="entry name" value="RECOMBINASES_3"/>
    <property type="match status" value="1"/>
</dbReference>
<evidence type="ECO:0000256" key="2">
    <source>
        <dbReference type="ARBA" id="ARBA00022908"/>
    </source>
</evidence>
<comment type="caution">
    <text evidence="9">The sequence shown here is derived from an EMBL/GenBank/DDBJ whole genome shotgun (WGS) entry which is preliminary data.</text>
</comment>
<dbReference type="InterPro" id="IPR006120">
    <property type="entry name" value="Resolvase_HTH_dom"/>
</dbReference>
<dbReference type="EMBL" id="LSRP01000072">
    <property type="protein sequence ID" value="OJF99256.1"/>
    <property type="molecule type" value="Genomic_DNA"/>
</dbReference>
<evidence type="ECO:0000256" key="7">
    <source>
        <dbReference type="PROSITE-ProRule" id="PRU10137"/>
    </source>
</evidence>
<reference evidence="9 10" key="1">
    <citation type="submission" date="2016-02" db="EMBL/GenBank/DDBJ databases">
        <title>Genome sequencing of a beta-galactosidase producing bacteria Rhizobium sp. 59.</title>
        <authorList>
            <person name="Wang D."/>
            <person name="Kot W."/>
            <person name="Qin Y."/>
            <person name="Hansen L."/>
            <person name="Naqvi K."/>
            <person name="Rensing C."/>
        </authorList>
    </citation>
    <scope>NUCLEOTIDE SEQUENCE [LARGE SCALE GENOMIC DNA]</scope>
    <source>
        <strain evidence="9 10">59</strain>
    </source>
</reference>
<evidence type="ECO:0000256" key="6">
    <source>
        <dbReference type="PIRSR" id="PIRSR606118-50"/>
    </source>
</evidence>
<keyword evidence="4" id="KW-0238">DNA-binding</keyword>
<evidence type="ECO:0000259" key="8">
    <source>
        <dbReference type="PROSITE" id="PS51736"/>
    </source>
</evidence>
<accession>A0A657LWT1</accession>
<dbReference type="SUPFAM" id="SSF53041">
    <property type="entry name" value="Resolvase-like"/>
    <property type="match status" value="1"/>
</dbReference>
<dbReference type="InterPro" id="IPR036162">
    <property type="entry name" value="Resolvase-like_N_sf"/>
</dbReference>
<dbReference type="InterPro" id="IPR050639">
    <property type="entry name" value="SSR_resolvase"/>
</dbReference>
<dbReference type="InterPro" id="IPR006119">
    <property type="entry name" value="Resolv_N"/>
</dbReference>
<evidence type="ECO:0000313" key="9">
    <source>
        <dbReference type="EMBL" id="OJF99256.1"/>
    </source>
</evidence>
<dbReference type="Proteomes" id="UP000182661">
    <property type="component" value="Unassembled WGS sequence"/>
</dbReference>
<comment type="similarity">
    <text evidence="1">Belongs to the site-specific recombinase resolvase family.</text>
</comment>
<dbReference type="RefSeq" id="WP_071832264.1">
    <property type="nucleotide sequence ID" value="NZ_LSRP01000072.1"/>
</dbReference>
<dbReference type="SMART" id="SM00857">
    <property type="entry name" value="Resolvase"/>
    <property type="match status" value="1"/>
</dbReference>
<dbReference type="FunFam" id="3.40.50.1390:FF:000001">
    <property type="entry name" value="DNA recombinase"/>
    <property type="match status" value="1"/>
</dbReference>
<dbReference type="PANTHER" id="PTHR30461">
    <property type="entry name" value="DNA-INVERTASE FROM LAMBDOID PROPHAGE"/>
    <property type="match status" value="1"/>
</dbReference>
<dbReference type="GO" id="GO:0000150">
    <property type="term" value="F:DNA strand exchange activity"/>
    <property type="evidence" value="ECO:0007669"/>
    <property type="project" value="UniProtKB-KW"/>
</dbReference>
<evidence type="ECO:0000256" key="5">
    <source>
        <dbReference type="ARBA" id="ARBA00023172"/>
    </source>
</evidence>
<evidence type="ECO:0000313" key="10">
    <source>
        <dbReference type="Proteomes" id="UP000182661"/>
    </source>
</evidence>
<dbReference type="CDD" id="cd03768">
    <property type="entry name" value="SR_ResInv"/>
    <property type="match status" value="1"/>
</dbReference>
<dbReference type="PROSITE" id="PS00397">
    <property type="entry name" value="RECOMBINASES_1"/>
    <property type="match status" value="1"/>
</dbReference>
<dbReference type="Gene3D" id="3.40.50.1390">
    <property type="entry name" value="Resolvase, N-terminal catalytic domain"/>
    <property type="match status" value="1"/>
</dbReference>
<keyword evidence="5" id="KW-0233">DNA recombination</keyword>
<dbReference type="AlphaFoldDB" id="A0A657LWT1"/>
<dbReference type="GO" id="GO:0015074">
    <property type="term" value="P:DNA integration"/>
    <property type="evidence" value="ECO:0007669"/>
    <property type="project" value="UniProtKB-KW"/>
</dbReference>
<sequence>MALIAYIRVSSVGQSLEVQREKMIAAGVEPDHIYEEKRSGLDSDRPVLKEALRFARKGDVFHVSRVDRLARSTNDLHRIIHELKEKGVGFKCLDQAEIDTTTNNGMLMFGILSAIAQFETGLRAERQMDGIAKARADGKKFGRKAKATEDVTTSIRSMRRQGLMIREIMQSTGLSKATVYRALGAAS</sequence>
<evidence type="ECO:0000256" key="3">
    <source>
        <dbReference type="ARBA" id="ARBA00023100"/>
    </source>
</evidence>
<evidence type="ECO:0000256" key="4">
    <source>
        <dbReference type="ARBA" id="ARBA00023125"/>
    </source>
</evidence>
<evidence type="ECO:0000256" key="1">
    <source>
        <dbReference type="ARBA" id="ARBA00009913"/>
    </source>
</evidence>
<proteinExistence type="inferred from homology"/>
<keyword evidence="10" id="KW-1185">Reference proteome</keyword>
<dbReference type="Pfam" id="PF02796">
    <property type="entry name" value="HTH_7"/>
    <property type="match status" value="1"/>
</dbReference>
<keyword evidence="3" id="KW-0230">DNA invertase</keyword>
<gene>
    <name evidence="9" type="ORF">AX760_13670</name>
</gene>